<sequence>MPAQKSDQFEVDVRRYRRWRDRRREAERHRARQPRPGKEIDDILDFARAWAPFGGPPEEETLVNFGMCPTRFTERLWQVIGQFGCGRADETELKRAYPQHE</sequence>
<accession>A0A2S8JBK9</accession>
<proteinExistence type="predicted"/>
<dbReference type="RefSeq" id="WP_105414697.1">
    <property type="nucleotide sequence ID" value="NZ_PUIO01000013.1"/>
</dbReference>
<organism evidence="1 2">
    <name type="scientific">Rhodococcus opacus</name>
    <name type="common">Nocardia opaca</name>
    <dbReference type="NCBI Taxonomy" id="37919"/>
    <lineage>
        <taxon>Bacteria</taxon>
        <taxon>Bacillati</taxon>
        <taxon>Actinomycetota</taxon>
        <taxon>Actinomycetes</taxon>
        <taxon>Mycobacteriales</taxon>
        <taxon>Nocardiaceae</taxon>
        <taxon>Rhodococcus</taxon>
    </lineage>
</organism>
<protein>
    <recommendedName>
        <fullName evidence="3">DUF3263 domain-containing protein</fullName>
    </recommendedName>
</protein>
<dbReference type="Proteomes" id="UP000239290">
    <property type="component" value="Unassembled WGS sequence"/>
</dbReference>
<dbReference type="EMBL" id="PUIO01000013">
    <property type="protein sequence ID" value="PQP24424.1"/>
    <property type="molecule type" value="Genomic_DNA"/>
</dbReference>
<dbReference type="AlphaFoldDB" id="A0A2S8JBK9"/>
<reference evidence="2" key="1">
    <citation type="submission" date="2018-02" db="EMBL/GenBank/DDBJ databases">
        <title>Draft genome sequencing of Rhodococcus opacus KU647198.</title>
        <authorList>
            <person name="Zheng B.-X."/>
        </authorList>
    </citation>
    <scope>NUCLEOTIDE SEQUENCE [LARGE SCALE GENOMIC DNA]</scope>
    <source>
        <strain evidence="2">04-OD7</strain>
    </source>
</reference>
<gene>
    <name evidence="1" type="ORF">C5613_12960</name>
</gene>
<comment type="caution">
    <text evidence="1">The sequence shown here is derived from an EMBL/GenBank/DDBJ whole genome shotgun (WGS) entry which is preliminary data.</text>
</comment>
<name>A0A2S8JBK9_RHOOP</name>
<evidence type="ECO:0000313" key="1">
    <source>
        <dbReference type="EMBL" id="PQP24424.1"/>
    </source>
</evidence>
<evidence type="ECO:0000313" key="2">
    <source>
        <dbReference type="Proteomes" id="UP000239290"/>
    </source>
</evidence>
<evidence type="ECO:0008006" key="3">
    <source>
        <dbReference type="Google" id="ProtNLM"/>
    </source>
</evidence>